<evidence type="ECO:0000259" key="1">
    <source>
        <dbReference type="Pfam" id="PF25778"/>
    </source>
</evidence>
<proteinExistence type="predicted"/>
<dbReference type="EMBL" id="RDOJ01000005">
    <property type="protein sequence ID" value="RLZ11389.1"/>
    <property type="molecule type" value="Genomic_DNA"/>
</dbReference>
<comment type="caution">
    <text evidence="2">The sequence shown here is derived from an EMBL/GenBank/DDBJ whole genome shotgun (WGS) entry which is preliminary data.</text>
</comment>
<organism evidence="2 3">
    <name type="scientific">Faecalibacter macacae</name>
    <dbReference type="NCBI Taxonomy" id="1859289"/>
    <lineage>
        <taxon>Bacteria</taxon>
        <taxon>Pseudomonadati</taxon>
        <taxon>Bacteroidota</taxon>
        <taxon>Flavobacteriia</taxon>
        <taxon>Flavobacteriales</taxon>
        <taxon>Weeksellaceae</taxon>
        <taxon>Faecalibacter</taxon>
    </lineage>
</organism>
<evidence type="ECO:0000313" key="3">
    <source>
        <dbReference type="Proteomes" id="UP000275348"/>
    </source>
</evidence>
<accession>A0A3L9ML50</accession>
<name>A0A3L9ML50_9FLAO</name>
<protein>
    <recommendedName>
        <fullName evidence="1">DUF7948 domain-containing protein</fullName>
    </recommendedName>
</protein>
<sequence length="183" mass="21797">MPLLSFAKTIGFQENKGQIINQYQKSNFAITHTLRLENFNVNLTKKGFNYDFYKYNNDKITTHRLEFIFRNHNKDFEVIKSDKIEYYENIISNKGELLISFYQKITYKDFYPNIDLEFYITENPQKPFEYNFILHPGADISSIQFDIKGANKFVKSNEIEFKLRFGTLIETLPKSWIVNPNNN</sequence>
<reference evidence="2 3" key="1">
    <citation type="submission" date="2018-10" db="EMBL/GenBank/DDBJ databases">
        <authorList>
            <person name="Chen X."/>
        </authorList>
    </citation>
    <scope>NUCLEOTIDE SEQUENCE [LARGE SCALE GENOMIC DNA]</scope>
    <source>
        <strain evidence="2 3">YIM 102668</strain>
    </source>
</reference>
<dbReference type="InterPro" id="IPR057708">
    <property type="entry name" value="DUF7948"/>
</dbReference>
<evidence type="ECO:0000313" key="2">
    <source>
        <dbReference type="EMBL" id="RLZ11389.1"/>
    </source>
</evidence>
<dbReference type="AlphaFoldDB" id="A0A3L9ML50"/>
<keyword evidence="3" id="KW-1185">Reference proteome</keyword>
<feature type="domain" description="DUF7948" evidence="1">
    <location>
        <begin position="12"/>
        <end position="177"/>
    </location>
</feature>
<dbReference type="Proteomes" id="UP000275348">
    <property type="component" value="Unassembled WGS sequence"/>
</dbReference>
<gene>
    <name evidence="2" type="ORF">EAH69_04910</name>
</gene>
<dbReference type="Pfam" id="PF25778">
    <property type="entry name" value="DUF7948"/>
    <property type="match status" value="1"/>
</dbReference>